<keyword evidence="2" id="KW-1185">Reference proteome</keyword>
<evidence type="ECO:0000313" key="1">
    <source>
        <dbReference type="EMBL" id="MFC7292849.1"/>
    </source>
</evidence>
<dbReference type="RefSeq" id="WP_382168694.1">
    <property type="nucleotide sequence ID" value="NZ_JBHTBR010000007.1"/>
</dbReference>
<accession>A0ABW2IPG2</accession>
<reference evidence="2" key="1">
    <citation type="journal article" date="2019" name="Int. J. Syst. Evol. Microbiol.">
        <title>The Global Catalogue of Microorganisms (GCM) 10K type strain sequencing project: providing services to taxonomists for standard genome sequencing and annotation.</title>
        <authorList>
            <consortium name="The Broad Institute Genomics Platform"/>
            <consortium name="The Broad Institute Genome Sequencing Center for Infectious Disease"/>
            <person name="Wu L."/>
            <person name="Ma J."/>
        </authorList>
    </citation>
    <scope>NUCLEOTIDE SEQUENCE [LARGE SCALE GENOMIC DNA]</scope>
    <source>
        <strain evidence="2">CCUG 51308</strain>
    </source>
</reference>
<gene>
    <name evidence="1" type="ORF">ACFQS8_14555</name>
</gene>
<dbReference type="EMBL" id="JBHTBR010000007">
    <property type="protein sequence ID" value="MFC7292849.1"/>
    <property type="molecule type" value="Genomic_DNA"/>
</dbReference>
<protein>
    <submittedName>
        <fullName evidence="1">Uncharacterized protein</fullName>
    </submittedName>
</protein>
<dbReference type="Proteomes" id="UP001596492">
    <property type="component" value="Unassembled WGS sequence"/>
</dbReference>
<proteinExistence type="predicted"/>
<evidence type="ECO:0000313" key="2">
    <source>
        <dbReference type="Proteomes" id="UP001596492"/>
    </source>
</evidence>
<sequence length="299" mass="32825">MLGFKPLMVVGAMIALTISPAFAELKYKEIPVYEAPKPIVLDAKLVGSWDAVEARQGAAGDSKSIYAIVNHVIGRYDKISKELQARWIGPRKGLIRHLNSCLIEGKRLVCANSNHPEVPMGSSIEVFDALSLEHIDSHSLGLMDEGSLVWFDHYQGGWIVGFAHYNDETGLPFKTNAYAGVHTYDASWRRTGGWMLPNTLVSLMAPQAASGGALGQDGFLYMMGHDRKEMYVLAKPTMGPKLIHIATINIEAEGQAFAFDPNEARIVYAISRPNAQVRAFELPQMPEGILKGIDATPFK</sequence>
<comment type="caution">
    <text evidence="1">The sequence shown here is derived from an EMBL/GenBank/DDBJ whole genome shotgun (WGS) entry which is preliminary data.</text>
</comment>
<organism evidence="1 2">
    <name type="scientific">Hirschia litorea</name>
    <dbReference type="NCBI Taxonomy" id="1199156"/>
    <lineage>
        <taxon>Bacteria</taxon>
        <taxon>Pseudomonadati</taxon>
        <taxon>Pseudomonadota</taxon>
        <taxon>Alphaproteobacteria</taxon>
        <taxon>Hyphomonadales</taxon>
        <taxon>Hyphomonadaceae</taxon>
        <taxon>Hirschia</taxon>
    </lineage>
</organism>
<name>A0ABW2IPG2_9PROT</name>